<evidence type="ECO:0000256" key="2">
    <source>
        <dbReference type="ARBA" id="ARBA00022737"/>
    </source>
</evidence>
<dbReference type="Proteomes" id="UP000663870">
    <property type="component" value="Unassembled WGS sequence"/>
</dbReference>
<keyword evidence="3" id="KW-0325">Glycoprotein</keyword>
<evidence type="ECO:0008006" key="9">
    <source>
        <dbReference type="Google" id="ProtNLM"/>
    </source>
</evidence>
<reference evidence="7" key="1">
    <citation type="submission" date="2021-02" db="EMBL/GenBank/DDBJ databases">
        <authorList>
            <person name="Nowell W R."/>
        </authorList>
    </citation>
    <scope>NUCLEOTIDE SEQUENCE</scope>
</reference>
<dbReference type="PANTHER" id="PTHR10680:SF28">
    <property type="entry name" value="SMP-30_GLUCONOLACTONASE_LRE-LIKE REGION DOMAIN-CONTAINING PROTEIN"/>
    <property type="match status" value="1"/>
</dbReference>
<proteinExistence type="predicted"/>
<organism evidence="7 8">
    <name type="scientific">Rotaria sordida</name>
    <dbReference type="NCBI Taxonomy" id="392033"/>
    <lineage>
        <taxon>Eukaryota</taxon>
        <taxon>Metazoa</taxon>
        <taxon>Spiralia</taxon>
        <taxon>Gnathifera</taxon>
        <taxon>Rotifera</taxon>
        <taxon>Eurotatoria</taxon>
        <taxon>Bdelloidea</taxon>
        <taxon>Philodinida</taxon>
        <taxon>Philodinidae</taxon>
        <taxon>Rotaria</taxon>
    </lineage>
</organism>
<evidence type="ECO:0000256" key="4">
    <source>
        <dbReference type="PROSITE-ProRule" id="PRU00504"/>
    </source>
</evidence>
<dbReference type="EMBL" id="CAJNOH010002648">
    <property type="protein sequence ID" value="CAF1304468.1"/>
    <property type="molecule type" value="Genomic_DNA"/>
</dbReference>
<dbReference type="InterPro" id="IPR001258">
    <property type="entry name" value="NHL_repeat"/>
</dbReference>
<evidence type="ECO:0000313" key="8">
    <source>
        <dbReference type="Proteomes" id="UP000663870"/>
    </source>
</evidence>
<evidence type="ECO:0000256" key="1">
    <source>
        <dbReference type="ARBA" id="ARBA00022729"/>
    </source>
</evidence>
<dbReference type="Pfam" id="PF01436">
    <property type="entry name" value="NHL"/>
    <property type="match status" value="1"/>
</dbReference>
<feature type="region of interest" description="Disordered" evidence="5">
    <location>
        <begin position="1"/>
        <end position="21"/>
    </location>
</feature>
<accession>A0A815YYX6</accession>
<dbReference type="InterPro" id="IPR011042">
    <property type="entry name" value="6-blade_b-propeller_TolB-like"/>
</dbReference>
<evidence type="ECO:0000313" key="7">
    <source>
        <dbReference type="EMBL" id="CAF1576454.1"/>
    </source>
</evidence>
<protein>
    <recommendedName>
        <fullName evidence="9">NHL repeat containing protein</fullName>
    </recommendedName>
</protein>
<dbReference type="Proteomes" id="UP000663854">
    <property type="component" value="Unassembled WGS sequence"/>
</dbReference>
<dbReference type="Gene3D" id="2.120.10.30">
    <property type="entry name" value="TolB, C-terminal domain"/>
    <property type="match status" value="1"/>
</dbReference>
<keyword evidence="1" id="KW-0732">Signal</keyword>
<gene>
    <name evidence="7" type="ORF">JXQ802_LOCUS45738</name>
    <name evidence="6" type="ORF">PYM288_LOCUS30088</name>
</gene>
<name>A0A815YYX6_9BILA</name>
<dbReference type="CDD" id="cd05819">
    <property type="entry name" value="NHL"/>
    <property type="match status" value="1"/>
</dbReference>
<evidence type="ECO:0000256" key="5">
    <source>
        <dbReference type="SAM" id="MobiDB-lite"/>
    </source>
</evidence>
<evidence type="ECO:0000256" key="3">
    <source>
        <dbReference type="ARBA" id="ARBA00023180"/>
    </source>
</evidence>
<sequence length="265" mass="29618">MGDTNGQVVAGGNGQGNRLDQLDRPTDVLIDKQTDSLIICDRWNRRVIRWPRRSGTIQGEILIDNIACWGLAMDNQRYLYISDYVKNEVRRYEIGEKNGTLVAGGNGRGAGLNQLNDPSYIFVDQQQTVYVSDYYNHRVMKWNKGAKEGIVVAGGQDEGEALTQLSYPQGLFVDTLGTIYVADSYNNRVMRWPKGAKQGTVIVGGNGSGEGANQFIYLRDNADESMYTVNLTSNQITTWHSSFLLLSSSKYDDSSLLDLPIKYDY</sequence>
<dbReference type="EMBL" id="CAJNOL010003882">
    <property type="protein sequence ID" value="CAF1576454.1"/>
    <property type="molecule type" value="Genomic_DNA"/>
</dbReference>
<keyword evidence="8" id="KW-1185">Reference proteome</keyword>
<keyword evidence="2" id="KW-0677">Repeat</keyword>
<evidence type="ECO:0000313" key="6">
    <source>
        <dbReference type="EMBL" id="CAF1304468.1"/>
    </source>
</evidence>
<comment type="caution">
    <text evidence="7">The sequence shown here is derived from an EMBL/GenBank/DDBJ whole genome shotgun (WGS) entry which is preliminary data.</text>
</comment>
<feature type="repeat" description="NHL" evidence="4">
    <location>
        <begin position="164"/>
        <end position="195"/>
    </location>
</feature>
<dbReference type="SUPFAM" id="SSF63825">
    <property type="entry name" value="YWTD domain"/>
    <property type="match status" value="1"/>
</dbReference>
<dbReference type="GO" id="GO:0005576">
    <property type="term" value="C:extracellular region"/>
    <property type="evidence" value="ECO:0007669"/>
    <property type="project" value="TreeGrafter"/>
</dbReference>
<dbReference type="AlphaFoldDB" id="A0A815YYX6"/>
<dbReference type="PANTHER" id="PTHR10680">
    <property type="entry name" value="PEPTIDYL-GLYCINE ALPHA-AMIDATING MONOOXYGENASE"/>
    <property type="match status" value="1"/>
</dbReference>
<dbReference type="PROSITE" id="PS51125">
    <property type="entry name" value="NHL"/>
    <property type="match status" value="1"/>
</dbReference>